<dbReference type="KEGG" id="rsa:RSal33209_1371"/>
<organism evidence="1 2">
    <name type="scientific">Renibacterium salmoninarum (strain ATCC 33209 / DSM 20767 / JCM 11484 / NBRC 15589 / NCIMB 2235)</name>
    <dbReference type="NCBI Taxonomy" id="288705"/>
    <lineage>
        <taxon>Bacteria</taxon>
        <taxon>Bacillati</taxon>
        <taxon>Actinomycetota</taxon>
        <taxon>Actinomycetes</taxon>
        <taxon>Micrococcales</taxon>
        <taxon>Micrococcaceae</taxon>
        <taxon>Renibacterium</taxon>
    </lineage>
</organism>
<dbReference type="EMBL" id="CP000910">
    <property type="protein sequence ID" value="ABY23108.1"/>
    <property type="molecule type" value="Genomic_DNA"/>
</dbReference>
<protein>
    <submittedName>
        <fullName evidence="1">Uncharacterized protein</fullName>
    </submittedName>
</protein>
<dbReference type="AlphaFoldDB" id="A9WPV1"/>
<dbReference type="Proteomes" id="UP000002007">
    <property type="component" value="Chromosome"/>
</dbReference>
<dbReference type="STRING" id="288705.RSal33209_1371"/>
<evidence type="ECO:0000313" key="1">
    <source>
        <dbReference type="EMBL" id="ABY23108.1"/>
    </source>
</evidence>
<keyword evidence="2" id="KW-1185">Reference proteome</keyword>
<accession>A9WPV1</accession>
<dbReference type="HOGENOM" id="CLU_3083964_0_0_11"/>
<name>A9WPV1_RENSM</name>
<reference evidence="2" key="1">
    <citation type="journal article" date="2008" name="J. Bacteriol.">
        <title>Genome sequence of the fish pathogen Renibacterium salmoninarum suggests reductive evolution away from an environmental Arthrobacter ancestor.</title>
        <authorList>
            <person name="Wiens G.D."/>
            <person name="Rockey D.D."/>
            <person name="Wu Z."/>
            <person name="Chang J."/>
            <person name="Levy R."/>
            <person name="Crane S."/>
            <person name="Chen D.S."/>
            <person name="Capri G.R."/>
            <person name="Burnett J.R."/>
            <person name="Sudheesh P.S."/>
            <person name="Schipma M.J."/>
            <person name="Burd H."/>
            <person name="Bhattacharyya A."/>
            <person name="Rhodes L.D."/>
            <person name="Kaul R."/>
            <person name="Strom M.S."/>
        </authorList>
    </citation>
    <scope>NUCLEOTIDE SEQUENCE [LARGE SCALE GENOMIC DNA]</scope>
    <source>
        <strain evidence="2">ATCC 33209 / DSM 20767 / JCM 11484 / NBRC 15589 / NCIMB 2235</strain>
    </source>
</reference>
<proteinExistence type="predicted"/>
<evidence type="ECO:0000313" key="2">
    <source>
        <dbReference type="Proteomes" id="UP000002007"/>
    </source>
</evidence>
<gene>
    <name evidence="1" type="ordered locus">RSal33209_1371</name>
</gene>
<sequence>MVSTESARQVALFSAVLLILGGIVSAIGIQDPHSKRNDMAAKLIPPATNLHP</sequence>